<reference evidence="12 13" key="1">
    <citation type="submission" date="2018-07" db="EMBL/GenBank/DDBJ databases">
        <title>Genomic Encyclopedia of Type Strains, Phase IV (KMG-IV): sequencing the most valuable type-strain genomes for metagenomic binning, comparative biology and taxonomic classification.</title>
        <authorList>
            <person name="Goeker M."/>
        </authorList>
    </citation>
    <scope>NUCLEOTIDE SEQUENCE [LARGE SCALE GENOMIC DNA]</scope>
    <source>
        <strain evidence="12 13">DSM 25281</strain>
    </source>
</reference>
<evidence type="ECO:0000256" key="2">
    <source>
        <dbReference type="ARBA" id="ARBA00016337"/>
    </source>
</evidence>
<evidence type="ECO:0000256" key="4">
    <source>
        <dbReference type="ARBA" id="ARBA00022679"/>
    </source>
</evidence>
<dbReference type="PANTHER" id="PTHR30040">
    <property type="entry name" value="THIAMINE BIOSYNTHESIS LIPOPROTEIN APBE"/>
    <property type="match status" value="1"/>
</dbReference>
<comment type="catalytic activity">
    <reaction evidence="9 10">
        <text>L-threonyl-[protein] + FAD = FMN-L-threonyl-[protein] + AMP + H(+)</text>
        <dbReference type="Rhea" id="RHEA:36847"/>
        <dbReference type="Rhea" id="RHEA-COMP:11060"/>
        <dbReference type="Rhea" id="RHEA-COMP:11061"/>
        <dbReference type="ChEBI" id="CHEBI:15378"/>
        <dbReference type="ChEBI" id="CHEBI:30013"/>
        <dbReference type="ChEBI" id="CHEBI:57692"/>
        <dbReference type="ChEBI" id="CHEBI:74257"/>
        <dbReference type="ChEBI" id="CHEBI:456215"/>
        <dbReference type="EC" id="2.7.1.180"/>
    </reaction>
</comment>
<name>A0A370GSK1_9BACI</name>
<evidence type="ECO:0000256" key="1">
    <source>
        <dbReference type="ARBA" id="ARBA00011955"/>
    </source>
</evidence>
<comment type="caution">
    <text evidence="12">The sequence shown here is derived from an EMBL/GenBank/DDBJ whole genome shotgun (WGS) entry which is preliminary data.</text>
</comment>
<keyword evidence="13" id="KW-1185">Reference proteome</keyword>
<dbReference type="Pfam" id="PF02424">
    <property type="entry name" value="ApbE"/>
    <property type="match status" value="1"/>
</dbReference>
<dbReference type="PIRSF" id="PIRSF006268">
    <property type="entry name" value="ApbE"/>
    <property type="match status" value="1"/>
</dbReference>
<evidence type="ECO:0000256" key="5">
    <source>
        <dbReference type="ARBA" id="ARBA00022723"/>
    </source>
</evidence>
<dbReference type="EC" id="2.7.1.180" evidence="1 10"/>
<organism evidence="12 13">
    <name type="scientific">Falsibacillus pallidus</name>
    <dbReference type="NCBI Taxonomy" id="493781"/>
    <lineage>
        <taxon>Bacteria</taxon>
        <taxon>Bacillati</taxon>
        <taxon>Bacillota</taxon>
        <taxon>Bacilli</taxon>
        <taxon>Bacillales</taxon>
        <taxon>Bacillaceae</taxon>
        <taxon>Falsibacillus</taxon>
    </lineage>
</organism>
<evidence type="ECO:0000256" key="9">
    <source>
        <dbReference type="ARBA" id="ARBA00048540"/>
    </source>
</evidence>
<dbReference type="AlphaFoldDB" id="A0A370GSK1"/>
<keyword evidence="6 10" id="KW-0274">FAD</keyword>
<keyword evidence="5 10" id="KW-0479">Metal-binding</keyword>
<dbReference type="RefSeq" id="WP_114744354.1">
    <property type="nucleotide sequence ID" value="NZ_QQAY01000002.1"/>
</dbReference>
<dbReference type="Gene3D" id="3.10.520.10">
    <property type="entry name" value="ApbE-like domains"/>
    <property type="match status" value="1"/>
</dbReference>
<dbReference type="InterPro" id="IPR003374">
    <property type="entry name" value="ApbE-like_sf"/>
</dbReference>
<sequence>MRKIKLFMDTLIEIKIATWNGTAEKEAEAAAERAFEHFRKVEQACSRFNPESELMRACSIAGKPVNISPYLFGPLKFALEVANATDGRFDPTIGKAMEQHGFNQNYLTGERISTASIDSAATYRDIILDESTRSLRLKKPLIIDLGAVAKGFAIDLAAAELNGFEGYIINAGGDVYARGLERKDTPWKIGLQHPVKTAEVIEVFDISNQAVCTSGSYERKNEDNPENHHIILPETTRSPNRWVSSTVIAPSAMLADALSTACFLMEAEEADILLEAAGARGRLITPELKIVKVGGNKDDI</sequence>
<dbReference type="GO" id="GO:0046872">
    <property type="term" value="F:metal ion binding"/>
    <property type="evidence" value="ECO:0007669"/>
    <property type="project" value="UniProtKB-UniRule"/>
</dbReference>
<dbReference type="SUPFAM" id="SSF143631">
    <property type="entry name" value="ApbE-like"/>
    <property type="match status" value="1"/>
</dbReference>
<accession>A0A370GSK1</accession>
<dbReference type="InterPro" id="IPR024932">
    <property type="entry name" value="ApbE"/>
</dbReference>
<evidence type="ECO:0000256" key="3">
    <source>
        <dbReference type="ARBA" id="ARBA00022630"/>
    </source>
</evidence>
<feature type="binding site" evidence="11">
    <location>
        <position position="147"/>
    </location>
    <ligand>
        <name>Mg(2+)</name>
        <dbReference type="ChEBI" id="CHEBI:18420"/>
    </ligand>
</feature>
<evidence type="ECO:0000313" key="13">
    <source>
        <dbReference type="Proteomes" id="UP000255326"/>
    </source>
</evidence>
<keyword evidence="3 10" id="KW-0285">Flavoprotein</keyword>
<evidence type="ECO:0000313" key="12">
    <source>
        <dbReference type="EMBL" id="RDI45494.1"/>
    </source>
</evidence>
<evidence type="ECO:0000256" key="6">
    <source>
        <dbReference type="ARBA" id="ARBA00022827"/>
    </source>
</evidence>
<dbReference type="GO" id="GO:0016740">
    <property type="term" value="F:transferase activity"/>
    <property type="evidence" value="ECO:0007669"/>
    <property type="project" value="UniProtKB-UniRule"/>
</dbReference>
<evidence type="ECO:0000256" key="11">
    <source>
        <dbReference type="PIRSR" id="PIRSR006268-2"/>
    </source>
</evidence>
<keyword evidence="4 10" id="KW-0808">Transferase</keyword>
<comment type="similarity">
    <text evidence="10">Belongs to the ApbE family.</text>
</comment>
<evidence type="ECO:0000256" key="7">
    <source>
        <dbReference type="ARBA" id="ARBA00022842"/>
    </source>
</evidence>
<dbReference type="Proteomes" id="UP000255326">
    <property type="component" value="Unassembled WGS sequence"/>
</dbReference>
<feature type="binding site" evidence="11">
    <location>
        <position position="260"/>
    </location>
    <ligand>
        <name>Mg(2+)</name>
        <dbReference type="ChEBI" id="CHEBI:18420"/>
    </ligand>
</feature>
<proteinExistence type="inferred from homology"/>
<feature type="binding site" evidence="11">
    <location>
        <position position="256"/>
    </location>
    <ligand>
        <name>Mg(2+)</name>
        <dbReference type="ChEBI" id="CHEBI:18420"/>
    </ligand>
</feature>
<comment type="cofactor">
    <cofactor evidence="11">
        <name>Mg(2+)</name>
        <dbReference type="ChEBI" id="CHEBI:18420"/>
    </cofactor>
    <cofactor evidence="11">
        <name>Mn(2+)</name>
        <dbReference type="ChEBI" id="CHEBI:29035"/>
    </cofactor>
    <text evidence="11">Magnesium. Can also use manganese.</text>
</comment>
<evidence type="ECO:0000256" key="8">
    <source>
        <dbReference type="ARBA" id="ARBA00031306"/>
    </source>
</evidence>
<gene>
    <name evidence="12" type="ORF">DFR59_102122</name>
</gene>
<dbReference type="PANTHER" id="PTHR30040:SF2">
    <property type="entry name" value="FAD:PROTEIN FMN TRANSFERASE"/>
    <property type="match status" value="1"/>
</dbReference>
<evidence type="ECO:0000256" key="10">
    <source>
        <dbReference type="PIRNR" id="PIRNR006268"/>
    </source>
</evidence>
<keyword evidence="12" id="KW-0449">Lipoprotein</keyword>
<protein>
    <recommendedName>
        <fullName evidence="2 10">FAD:protein FMN transferase</fullName>
        <ecNumber evidence="1 10">2.7.1.180</ecNumber>
    </recommendedName>
    <alternativeName>
        <fullName evidence="8 10">Flavin transferase</fullName>
    </alternativeName>
</protein>
<keyword evidence="7 10" id="KW-0460">Magnesium</keyword>
<dbReference type="OrthoDB" id="9778595at2"/>
<dbReference type="EMBL" id="QQAY01000002">
    <property type="protein sequence ID" value="RDI45494.1"/>
    <property type="molecule type" value="Genomic_DNA"/>
</dbReference>